<dbReference type="VEuPathDB" id="VectorBase:RPRC000038"/>
<evidence type="ECO:0000256" key="5">
    <source>
        <dbReference type="SAM" id="SignalP"/>
    </source>
</evidence>
<keyword evidence="3 5" id="KW-0732">Signal</keyword>
<dbReference type="GO" id="GO:0030682">
    <property type="term" value="P:symbiont-mediated perturbation of host defenses"/>
    <property type="evidence" value="ECO:0007669"/>
    <property type="project" value="InterPro"/>
</dbReference>
<evidence type="ECO:0000256" key="2">
    <source>
        <dbReference type="ARBA" id="ARBA00022525"/>
    </source>
</evidence>
<comment type="similarity">
    <text evidence="4">Belongs to the calycin superfamily. Triabin family.</text>
</comment>
<evidence type="ECO:0000256" key="1">
    <source>
        <dbReference type="ARBA" id="ARBA00004613"/>
    </source>
</evidence>
<dbReference type="EMBL" id="GAHY01000726">
    <property type="protein sequence ID" value="JAA76784.1"/>
    <property type="molecule type" value="mRNA"/>
</dbReference>
<evidence type="ECO:0000313" key="6">
    <source>
        <dbReference type="EMBL" id="JAA76784.1"/>
    </source>
</evidence>
<dbReference type="InterPro" id="IPR012674">
    <property type="entry name" value="Calycin"/>
</dbReference>
<reference evidence="6" key="1">
    <citation type="submission" date="2013-04" db="EMBL/GenBank/DDBJ databases">
        <title>An insight into the transcriptome of the digestive tract of the blood sucking bug, Rhodnius prolixus.</title>
        <authorList>
            <person name="Ribeiro J.M.C."/>
            <person name="Genta F.A."/>
            <person name="Sorgine M.H.F."/>
            <person name="Paiva-Silva G.O."/>
            <person name="Majerowicz D."/>
            <person name="Medeiros M."/>
            <person name="Koerich L."/>
            <person name="Terra W.R."/>
            <person name="Ferreira C."/>
            <person name="Pimentel A.C."/>
            <person name="Bisch P.M."/>
            <person name="Diniz M.M.P."/>
            <person name="Nascimento R."/>
            <person name="Salmon D."/>
            <person name="Silber A.M."/>
            <person name="Alves M."/>
            <person name="Oliveira M.F."/>
            <person name="Gondim K.C."/>
            <person name="Silva Neto M.A.C."/>
            <person name="Atella G.C."/>
            <person name="Araujo H."/>
            <person name="Dias F.S."/>
            <person name="Polycarpo C.R."/>
            <person name="Fampa P."/>
            <person name="Melo A.C."/>
            <person name="Tanaka A.S."/>
            <person name="Balczun C."/>
            <person name="Oliveira J.H.M."/>
            <person name="Goncalves R."/>
            <person name="Lazoski C."/>
            <person name="Pereira M.A."/>
            <person name="Rivera-Pomar R."/>
            <person name="Diambra L."/>
            <person name="Schaub G.A."/>
            <person name="Garcia E.S."/>
            <person name="Azambuja P."/>
            <person name="Braz G.R.C."/>
            <person name="Oliveira P.L."/>
        </authorList>
    </citation>
    <scope>NUCLEOTIDE SEQUENCE</scope>
</reference>
<sequence>MKIIFSLTFVAILALASAATVPDESGCQSVVGKETYEPNKYFHGKWYLTLAQKTPSSPTDVCRESKNEVLEDGSVIHNIYAYSDKATQQFYLLECTTNLKDVKDGTSVLNCKSTKDGKVNEFQLTATVLETDYEHFTVLYVCGKLEGKNYGNFLVLNRDKNGEPTDPKIAETLKKHGLDLSTFTSRKNVHCKDHPSTVSN</sequence>
<dbReference type="AlphaFoldDB" id="R4G4J2"/>
<accession>R4G4J2</accession>
<comment type="subcellular location">
    <subcellularLocation>
        <location evidence="1">Secreted</location>
    </subcellularLocation>
</comment>
<dbReference type="InterPro" id="IPR005657">
    <property type="entry name" value="Triabi/Procalin"/>
</dbReference>
<dbReference type="Gene3D" id="2.40.128.20">
    <property type="match status" value="1"/>
</dbReference>
<organism evidence="6">
    <name type="scientific">Rhodnius prolixus</name>
    <name type="common">Triatomid bug</name>
    <dbReference type="NCBI Taxonomy" id="13249"/>
    <lineage>
        <taxon>Eukaryota</taxon>
        <taxon>Metazoa</taxon>
        <taxon>Ecdysozoa</taxon>
        <taxon>Arthropoda</taxon>
        <taxon>Hexapoda</taxon>
        <taxon>Insecta</taxon>
        <taxon>Pterygota</taxon>
        <taxon>Neoptera</taxon>
        <taxon>Paraneoptera</taxon>
        <taxon>Hemiptera</taxon>
        <taxon>Heteroptera</taxon>
        <taxon>Panheteroptera</taxon>
        <taxon>Cimicomorpha</taxon>
        <taxon>Reduviidae</taxon>
        <taxon>Triatominae</taxon>
        <taxon>Rhodnius</taxon>
    </lineage>
</organism>
<evidence type="ECO:0000256" key="4">
    <source>
        <dbReference type="ARBA" id="ARBA00034121"/>
    </source>
</evidence>
<dbReference type="GO" id="GO:0005576">
    <property type="term" value="C:extracellular region"/>
    <property type="evidence" value="ECO:0007669"/>
    <property type="project" value="UniProtKB-SubCell"/>
</dbReference>
<dbReference type="Pfam" id="PF03973">
    <property type="entry name" value="Triabin"/>
    <property type="match status" value="1"/>
</dbReference>
<feature type="signal peptide" evidence="5">
    <location>
        <begin position="1"/>
        <end position="18"/>
    </location>
</feature>
<name>R4G4J2_RHOPR</name>
<dbReference type="GeneID" id="141447305"/>
<evidence type="ECO:0000256" key="3">
    <source>
        <dbReference type="ARBA" id="ARBA00022729"/>
    </source>
</evidence>
<keyword evidence="2" id="KW-0964">Secreted</keyword>
<feature type="chain" id="PRO_5004372346" evidence="5">
    <location>
        <begin position="19"/>
        <end position="200"/>
    </location>
</feature>
<dbReference type="RefSeq" id="XP_073970834.1">
    <property type="nucleotide sequence ID" value="XM_074114733.1"/>
</dbReference>
<proteinExistence type="evidence at transcript level"/>
<dbReference type="SUPFAM" id="SSF50814">
    <property type="entry name" value="Lipocalins"/>
    <property type="match status" value="1"/>
</dbReference>
<protein>
    <submittedName>
        <fullName evidence="6">Putative triabin-like lipocalin 4a</fullName>
    </submittedName>
</protein>